<evidence type="ECO:0000313" key="1">
    <source>
        <dbReference type="EMBL" id="KAK5972852.1"/>
    </source>
</evidence>
<sequence length="113" mass="12963">DTKLRECFVNRTNTLRDEDPGHPSATALNYSSYECLITQTYIDCLLESNYKTCKEAIKERLSVEIGVKIASERETHEGQEERATPIDILVKWCTAGRHQTLLLLRKSRKVYGT</sequence>
<proteinExistence type="predicted"/>
<protein>
    <submittedName>
        <fullName evidence="1">Uncharacterized protein</fullName>
    </submittedName>
</protein>
<feature type="non-terminal residue" evidence="1">
    <location>
        <position position="1"/>
    </location>
</feature>
<dbReference type="EMBL" id="WIXE01016206">
    <property type="protein sequence ID" value="KAK5972852.1"/>
    <property type="molecule type" value="Genomic_DNA"/>
</dbReference>
<keyword evidence="2" id="KW-1185">Reference proteome</keyword>
<reference evidence="1 2" key="1">
    <citation type="submission" date="2019-10" db="EMBL/GenBank/DDBJ databases">
        <title>Assembly and Annotation for the nematode Trichostrongylus colubriformis.</title>
        <authorList>
            <person name="Martin J."/>
        </authorList>
    </citation>
    <scope>NUCLEOTIDE SEQUENCE [LARGE SCALE GENOMIC DNA]</scope>
    <source>
        <strain evidence="1">G859</strain>
        <tissue evidence="1">Whole worm</tissue>
    </source>
</reference>
<dbReference type="AlphaFoldDB" id="A0AAN8FF07"/>
<name>A0AAN8FF07_TRICO</name>
<gene>
    <name evidence="1" type="ORF">GCK32_017923</name>
</gene>
<comment type="caution">
    <text evidence="1">The sequence shown here is derived from an EMBL/GenBank/DDBJ whole genome shotgun (WGS) entry which is preliminary data.</text>
</comment>
<evidence type="ECO:0000313" key="2">
    <source>
        <dbReference type="Proteomes" id="UP001331761"/>
    </source>
</evidence>
<accession>A0AAN8FF07</accession>
<dbReference type="Proteomes" id="UP001331761">
    <property type="component" value="Unassembled WGS sequence"/>
</dbReference>
<organism evidence="1 2">
    <name type="scientific">Trichostrongylus colubriformis</name>
    <name type="common">Black scour worm</name>
    <dbReference type="NCBI Taxonomy" id="6319"/>
    <lineage>
        <taxon>Eukaryota</taxon>
        <taxon>Metazoa</taxon>
        <taxon>Ecdysozoa</taxon>
        <taxon>Nematoda</taxon>
        <taxon>Chromadorea</taxon>
        <taxon>Rhabditida</taxon>
        <taxon>Rhabditina</taxon>
        <taxon>Rhabditomorpha</taxon>
        <taxon>Strongyloidea</taxon>
        <taxon>Trichostrongylidae</taxon>
        <taxon>Trichostrongylus</taxon>
    </lineage>
</organism>